<reference evidence="5 6" key="1">
    <citation type="submission" date="2015-09" db="EMBL/GenBank/DDBJ databases">
        <title>Genome Sequences of Mycobacterium immunogenum Isolates, Recuperated from a Chloraminated Drinking Water Distribution System Simulator Subjected to Episodes of Nitrification.</title>
        <authorList>
            <person name="Gomez-Alvarez V."/>
            <person name="Revetta R.P."/>
        </authorList>
    </citation>
    <scope>NUCLEOTIDE SEQUENCE [LARGE SCALE GENOMIC DNA]</scope>
    <source>
        <strain evidence="3 5">H008</strain>
        <strain evidence="4 6">H076</strain>
    </source>
</reference>
<dbReference type="GO" id="GO:0005737">
    <property type="term" value="C:cytoplasm"/>
    <property type="evidence" value="ECO:0007669"/>
    <property type="project" value="TreeGrafter"/>
</dbReference>
<sequence length="347" mass="37174">MLRIDTHHHIIPPDYRKALQRAGIDEAGGRELPQWSPEGSLQTMADLDIGTAIVSVSTPGTTFLPSAIDAAALARDLNDYTAAMVAEHPDRFGFFATVPMPHIDHAVAEVTRALDDLKADGVVLLANNAGTYLGEDGQDDLFRALDARSAVVFIHPADLPGPTVPGVAPFAADFLLDTTRAAYLLVRNGIRRKYPNIRFILSHAGGFVPYASHRMAVAIMGELGRSPADSLDDFASFYFDTALSSSAAALPTLLAFAKPGHITFGSDWPFAPVAAGKYFAAGLESYPALDTSARNAIGRSNALALFPRLGSVPVNSDPRSLVERISHNASRTVMKGFVRLINTRLNP</sequence>
<evidence type="ECO:0000313" key="5">
    <source>
        <dbReference type="Proteomes" id="UP000037843"/>
    </source>
</evidence>
<gene>
    <name evidence="3" type="ORF">AN908_19745</name>
    <name evidence="4" type="ORF">AN912_30405</name>
</gene>
<organism evidence="3 5">
    <name type="scientific">Mycobacteroides immunogenum</name>
    <dbReference type="NCBI Taxonomy" id="83262"/>
    <lineage>
        <taxon>Bacteria</taxon>
        <taxon>Bacillati</taxon>
        <taxon>Actinomycetota</taxon>
        <taxon>Actinomycetes</taxon>
        <taxon>Mycobacteriales</taxon>
        <taxon>Mycobacteriaceae</taxon>
        <taxon>Mycobacteroides</taxon>
    </lineage>
</organism>
<proteinExistence type="predicted"/>
<evidence type="ECO:0000259" key="2">
    <source>
        <dbReference type="Pfam" id="PF04909"/>
    </source>
</evidence>
<dbReference type="EMBL" id="LJFO01000012">
    <property type="protein sequence ID" value="KPG06854.1"/>
    <property type="molecule type" value="Genomic_DNA"/>
</dbReference>
<evidence type="ECO:0000256" key="1">
    <source>
        <dbReference type="ARBA" id="ARBA00023239"/>
    </source>
</evidence>
<comment type="caution">
    <text evidence="3">The sequence shown here is derived from an EMBL/GenBank/DDBJ whole genome shotgun (WGS) entry which is preliminary data.</text>
</comment>
<keyword evidence="3" id="KW-0378">Hydrolase</keyword>
<dbReference type="Pfam" id="PF04909">
    <property type="entry name" value="Amidohydro_2"/>
    <property type="match status" value="1"/>
</dbReference>
<dbReference type="GeneID" id="45764951"/>
<dbReference type="SUPFAM" id="SSF51556">
    <property type="entry name" value="Metallo-dependent hydrolases"/>
    <property type="match status" value="1"/>
</dbReference>
<keyword evidence="6" id="KW-1185">Reference proteome</keyword>
<dbReference type="KEGG" id="miz:BAB75_13845"/>
<dbReference type="Gene3D" id="3.20.20.140">
    <property type="entry name" value="Metal-dependent hydrolases"/>
    <property type="match status" value="1"/>
</dbReference>
<dbReference type="RefSeq" id="WP_043079654.1">
    <property type="nucleotide sequence ID" value="NZ_CP011530.1"/>
</dbReference>
<evidence type="ECO:0000313" key="4">
    <source>
        <dbReference type="EMBL" id="KPG18976.1"/>
    </source>
</evidence>
<dbReference type="AlphaFoldDB" id="A0A7V8RVK2"/>
<dbReference type="InterPro" id="IPR006680">
    <property type="entry name" value="Amidohydro-rel"/>
</dbReference>
<dbReference type="OrthoDB" id="149172at2"/>
<evidence type="ECO:0000313" key="6">
    <source>
        <dbReference type="Proteomes" id="UP000037962"/>
    </source>
</evidence>
<dbReference type="PANTHER" id="PTHR21240">
    <property type="entry name" value="2-AMINO-3-CARBOXYLMUCONATE-6-SEMIALDEHYDE DECARBOXYLASE"/>
    <property type="match status" value="1"/>
</dbReference>
<dbReference type="GO" id="GO:0016831">
    <property type="term" value="F:carboxy-lyase activity"/>
    <property type="evidence" value="ECO:0007669"/>
    <property type="project" value="InterPro"/>
</dbReference>
<dbReference type="EMBL" id="LJFS01000092">
    <property type="protein sequence ID" value="KPG18976.1"/>
    <property type="molecule type" value="Genomic_DNA"/>
</dbReference>
<dbReference type="InterPro" id="IPR032466">
    <property type="entry name" value="Metal_Hydrolase"/>
</dbReference>
<protein>
    <submittedName>
        <fullName evidence="3">Amidohydrolase</fullName>
    </submittedName>
</protein>
<dbReference type="CDD" id="cd01292">
    <property type="entry name" value="metallo-dependent_hydrolases"/>
    <property type="match status" value="1"/>
</dbReference>
<dbReference type="Proteomes" id="UP000037962">
    <property type="component" value="Unassembled WGS sequence"/>
</dbReference>
<keyword evidence="1" id="KW-0456">Lyase</keyword>
<feature type="domain" description="Amidohydrolase-related" evidence="2">
    <location>
        <begin position="4"/>
        <end position="307"/>
    </location>
</feature>
<dbReference type="GO" id="GO:0016787">
    <property type="term" value="F:hydrolase activity"/>
    <property type="evidence" value="ECO:0007669"/>
    <property type="project" value="UniProtKB-KW"/>
</dbReference>
<name>A0A7V8RVK2_9MYCO</name>
<dbReference type="InterPro" id="IPR032465">
    <property type="entry name" value="ACMSD"/>
</dbReference>
<dbReference type="GO" id="GO:0019748">
    <property type="term" value="P:secondary metabolic process"/>
    <property type="evidence" value="ECO:0007669"/>
    <property type="project" value="TreeGrafter"/>
</dbReference>
<accession>A0A7V8RVK2</accession>
<evidence type="ECO:0000313" key="3">
    <source>
        <dbReference type="EMBL" id="KPG06854.1"/>
    </source>
</evidence>
<dbReference type="PANTHER" id="PTHR21240:SF28">
    <property type="entry name" value="ISO-OROTATE DECARBOXYLASE (EUROFUNG)"/>
    <property type="match status" value="1"/>
</dbReference>
<dbReference type="Proteomes" id="UP000037843">
    <property type="component" value="Unassembled WGS sequence"/>
</dbReference>